<evidence type="ECO:0000313" key="5">
    <source>
        <dbReference type="Proteomes" id="UP000033121"/>
    </source>
</evidence>
<dbReference type="PROSITE" id="PS50088">
    <property type="entry name" value="ANK_REPEAT"/>
    <property type="match status" value="1"/>
</dbReference>
<dbReference type="Proteomes" id="UP000033121">
    <property type="component" value="Unassembled WGS sequence"/>
</dbReference>
<organism evidence="4 5">
    <name type="scientific">Flavihumibacter petaseus NBRC 106054</name>
    <dbReference type="NCBI Taxonomy" id="1220578"/>
    <lineage>
        <taxon>Bacteria</taxon>
        <taxon>Pseudomonadati</taxon>
        <taxon>Bacteroidota</taxon>
        <taxon>Chitinophagia</taxon>
        <taxon>Chitinophagales</taxon>
        <taxon>Chitinophagaceae</taxon>
        <taxon>Flavihumibacter</taxon>
    </lineage>
</organism>
<dbReference type="PROSITE" id="PS50297">
    <property type="entry name" value="ANK_REP_REGION"/>
    <property type="match status" value="1"/>
</dbReference>
<accession>A0A0E9N5H3</accession>
<dbReference type="InterPro" id="IPR036770">
    <property type="entry name" value="Ankyrin_rpt-contain_sf"/>
</dbReference>
<dbReference type="RefSeq" id="WP_046370921.1">
    <property type="nucleotide sequence ID" value="NZ_BBWV01000004.1"/>
</dbReference>
<dbReference type="PANTHER" id="PTHR24171:SF9">
    <property type="entry name" value="ANKYRIN REPEAT DOMAIN-CONTAINING PROTEIN 39"/>
    <property type="match status" value="1"/>
</dbReference>
<name>A0A0E9N5H3_9BACT</name>
<protein>
    <submittedName>
        <fullName evidence="4">Uncharacterized protein</fullName>
    </submittedName>
</protein>
<feature type="repeat" description="ANK" evidence="3">
    <location>
        <begin position="215"/>
        <end position="247"/>
    </location>
</feature>
<dbReference type="AlphaFoldDB" id="A0A0E9N5H3"/>
<reference evidence="4 5" key="1">
    <citation type="submission" date="2015-04" db="EMBL/GenBank/DDBJ databases">
        <title>Whole genome shotgun sequence of Flavihumibacter petaseus NBRC 106054.</title>
        <authorList>
            <person name="Miyazawa S."/>
            <person name="Hosoyama A."/>
            <person name="Hashimoto M."/>
            <person name="Noguchi M."/>
            <person name="Tsuchikane K."/>
            <person name="Ohji S."/>
            <person name="Yamazoe A."/>
            <person name="Ichikawa N."/>
            <person name="Kimura A."/>
            <person name="Fujita N."/>
        </authorList>
    </citation>
    <scope>NUCLEOTIDE SEQUENCE [LARGE SCALE GENOMIC DNA]</scope>
    <source>
        <strain evidence="4 5">NBRC 106054</strain>
    </source>
</reference>
<dbReference type="PANTHER" id="PTHR24171">
    <property type="entry name" value="ANKYRIN REPEAT DOMAIN-CONTAINING PROTEIN 39-RELATED"/>
    <property type="match status" value="1"/>
</dbReference>
<dbReference type="EMBL" id="BBWV01000004">
    <property type="protein sequence ID" value="GAO44931.1"/>
    <property type="molecule type" value="Genomic_DNA"/>
</dbReference>
<evidence type="ECO:0000256" key="3">
    <source>
        <dbReference type="PROSITE-ProRule" id="PRU00023"/>
    </source>
</evidence>
<dbReference type="STRING" id="1220578.FPE01S_04_01740"/>
<comment type="caution">
    <text evidence="4">The sequence shown here is derived from an EMBL/GenBank/DDBJ whole genome shotgun (WGS) entry which is preliminary data.</text>
</comment>
<dbReference type="Gene3D" id="1.25.40.20">
    <property type="entry name" value="Ankyrin repeat-containing domain"/>
    <property type="match status" value="1"/>
</dbReference>
<keyword evidence="5" id="KW-1185">Reference proteome</keyword>
<evidence type="ECO:0000256" key="1">
    <source>
        <dbReference type="ARBA" id="ARBA00022737"/>
    </source>
</evidence>
<dbReference type="SMART" id="SM00248">
    <property type="entry name" value="ANK"/>
    <property type="match status" value="2"/>
</dbReference>
<sequence>MESAAALTRLLESAIAAIGNGDITTLQTLLSSHPELLEKRNITPREGYFAYPYLLWYIADNPIRNNGLPENILQITALLIKALTVAKVASRQEQLDYALGLVATGRIPKTANVQLAMIDLLIEAGAHPGTGIGALLNGNPEAATHLLNHGGKLTLATSLCLERPDDAAKLWNEATETDKQFALAAASYCGKADAIRFLISHGVGVNGFNPESAHPHSTPLHQAVASGSRESVSLLLQAGADTQVRDRIYDGKPVDWAIHLAHNAQSSAEKLNYQNIAQLLGESV</sequence>
<keyword evidence="1" id="KW-0677">Repeat</keyword>
<dbReference type="SUPFAM" id="SSF48403">
    <property type="entry name" value="Ankyrin repeat"/>
    <property type="match status" value="1"/>
</dbReference>
<gene>
    <name evidence="4" type="ORF">FPE01S_04_01740</name>
</gene>
<keyword evidence="2 3" id="KW-0040">ANK repeat</keyword>
<dbReference type="Pfam" id="PF12796">
    <property type="entry name" value="Ank_2"/>
    <property type="match status" value="1"/>
</dbReference>
<dbReference type="InterPro" id="IPR002110">
    <property type="entry name" value="Ankyrin_rpt"/>
</dbReference>
<evidence type="ECO:0000313" key="4">
    <source>
        <dbReference type="EMBL" id="GAO44931.1"/>
    </source>
</evidence>
<proteinExistence type="predicted"/>
<dbReference type="OrthoDB" id="928522at2"/>
<evidence type="ECO:0000256" key="2">
    <source>
        <dbReference type="ARBA" id="ARBA00023043"/>
    </source>
</evidence>